<evidence type="ECO:0000313" key="9">
    <source>
        <dbReference type="EMBL" id="KAK7084795.1"/>
    </source>
</evidence>
<evidence type="ECO:0000256" key="1">
    <source>
        <dbReference type="ARBA" id="ARBA00001913"/>
    </source>
</evidence>
<keyword evidence="10" id="KW-1185">Reference proteome</keyword>
<organism evidence="9 10">
    <name type="scientific">Halocaridina rubra</name>
    <name type="common">Hawaiian red shrimp</name>
    <dbReference type="NCBI Taxonomy" id="373956"/>
    <lineage>
        <taxon>Eukaryota</taxon>
        <taxon>Metazoa</taxon>
        <taxon>Ecdysozoa</taxon>
        <taxon>Arthropoda</taxon>
        <taxon>Crustacea</taxon>
        <taxon>Multicrustacea</taxon>
        <taxon>Malacostraca</taxon>
        <taxon>Eumalacostraca</taxon>
        <taxon>Eucarida</taxon>
        <taxon>Decapoda</taxon>
        <taxon>Pleocyemata</taxon>
        <taxon>Caridea</taxon>
        <taxon>Atyoidea</taxon>
        <taxon>Atyidae</taxon>
        <taxon>Halocaridina</taxon>
    </lineage>
</organism>
<dbReference type="InterPro" id="IPR036734">
    <property type="entry name" value="Neur_chan_lig-bd_sf"/>
</dbReference>
<keyword evidence="2" id="KW-0479">Metal-binding</keyword>
<keyword evidence="3" id="KW-0106">Calcium</keyword>
<dbReference type="InterPro" id="IPR023415">
    <property type="entry name" value="LDLR_class-A_CS"/>
</dbReference>
<feature type="domain" description="Pentraxin (PTX)" evidence="8">
    <location>
        <begin position="1"/>
        <end position="210"/>
    </location>
</feature>
<accession>A0AAN8XHV8</accession>
<dbReference type="Pfam" id="PF02931">
    <property type="entry name" value="Neur_chan_LBD"/>
    <property type="match status" value="1"/>
</dbReference>
<gene>
    <name evidence="9" type="ORF">SK128_007057</name>
</gene>
<dbReference type="InterPro" id="IPR001759">
    <property type="entry name" value="PTX_dom"/>
</dbReference>
<dbReference type="Gene3D" id="4.10.400.10">
    <property type="entry name" value="Low-density Lipoprotein Receptor"/>
    <property type="match status" value="1"/>
</dbReference>
<evidence type="ECO:0000259" key="8">
    <source>
        <dbReference type="PROSITE" id="PS51828"/>
    </source>
</evidence>
<evidence type="ECO:0000256" key="2">
    <source>
        <dbReference type="ARBA" id="ARBA00022723"/>
    </source>
</evidence>
<comment type="caution">
    <text evidence="9">The sequence shown here is derived from an EMBL/GenBank/DDBJ whole genome shotgun (WGS) entry which is preliminary data.</text>
</comment>
<dbReference type="SUPFAM" id="SSF56436">
    <property type="entry name" value="C-type lectin-like"/>
    <property type="match status" value="1"/>
</dbReference>
<dbReference type="Pfam" id="PF00354">
    <property type="entry name" value="Pentaxin"/>
    <property type="match status" value="1"/>
</dbReference>
<dbReference type="InterPro" id="IPR016187">
    <property type="entry name" value="CTDL_fold"/>
</dbReference>
<dbReference type="GO" id="GO:0005230">
    <property type="term" value="F:extracellular ligand-gated monoatomic ion channel activity"/>
    <property type="evidence" value="ECO:0007669"/>
    <property type="project" value="InterPro"/>
</dbReference>
<dbReference type="SMART" id="SM00192">
    <property type="entry name" value="LDLa"/>
    <property type="match status" value="1"/>
</dbReference>
<dbReference type="Gene3D" id="2.70.170.10">
    <property type="entry name" value="Neurotransmitter-gated ion-channel ligand-binding domain"/>
    <property type="match status" value="1"/>
</dbReference>
<dbReference type="AlphaFoldDB" id="A0AAN8XHV8"/>
<dbReference type="EMBL" id="JAXCGZ010001979">
    <property type="protein sequence ID" value="KAK7084795.1"/>
    <property type="molecule type" value="Genomic_DNA"/>
</dbReference>
<dbReference type="GO" id="GO:0046872">
    <property type="term" value="F:metal ion binding"/>
    <property type="evidence" value="ECO:0007669"/>
    <property type="project" value="UniProtKB-KW"/>
</dbReference>
<dbReference type="PROSITE" id="PS50068">
    <property type="entry name" value="LDLRA_2"/>
    <property type="match status" value="1"/>
</dbReference>
<reference evidence="9 10" key="1">
    <citation type="submission" date="2023-11" db="EMBL/GenBank/DDBJ databases">
        <title>Halocaridina rubra genome assembly.</title>
        <authorList>
            <person name="Smith C."/>
        </authorList>
    </citation>
    <scope>NUCLEOTIDE SEQUENCE [LARGE SCALE GENOMIC DNA]</scope>
    <source>
        <strain evidence="9">EP-1</strain>
        <tissue evidence="9">Whole</tissue>
    </source>
</reference>
<dbReference type="GO" id="GO:0016020">
    <property type="term" value="C:membrane"/>
    <property type="evidence" value="ECO:0007669"/>
    <property type="project" value="InterPro"/>
</dbReference>
<evidence type="ECO:0000256" key="6">
    <source>
        <dbReference type="PROSITE-ProRule" id="PRU00124"/>
    </source>
</evidence>
<dbReference type="InterPro" id="IPR013320">
    <property type="entry name" value="ConA-like_dom_sf"/>
</dbReference>
<dbReference type="CDD" id="cd00112">
    <property type="entry name" value="LDLa"/>
    <property type="match status" value="1"/>
</dbReference>
<dbReference type="Pfam" id="PF00057">
    <property type="entry name" value="Ldl_recept_a"/>
    <property type="match status" value="1"/>
</dbReference>
<dbReference type="SUPFAM" id="SSF49899">
    <property type="entry name" value="Concanavalin A-like lectins/glucanases"/>
    <property type="match status" value="1"/>
</dbReference>
<keyword evidence="5" id="KW-0325">Glycoprotein</keyword>
<dbReference type="PANTHER" id="PTHR19277">
    <property type="entry name" value="PENTRAXIN"/>
    <property type="match status" value="1"/>
</dbReference>
<dbReference type="SUPFAM" id="SSF57424">
    <property type="entry name" value="LDL receptor-like module"/>
    <property type="match status" value="1"/>
</dbReference>
<dbReference type="InterPro" id="IPR002172">
    <property type="entry name" value="LDrepeatLR_classA_rpt"/>
</dbReference>
<keyword evidence="4 6" id="KW-1015">Disulfide bond</keyword>
<dbReference type="InterPro" id="IPR036055">
    <property type="entry name" value="LDL_receptor-like_sf"/>
</dbReference>
<evidence type="ECO:0000313" key="10">
    <source>
        <dbReference type="Proteomes" id="UP001381693"/>
    </source>
</evidence>
<dbReference type="Proteomes" id="UP001381693">
    <property type="component" value="Unassembled WGS sequence"/>
</dbReference>
<comment type="cofactor">
    <cofactor evidence="1">
        <name>Ca(2+)</name>
        <dbReference type="ChEBI" id="CHEBI:29108"/>
    </cofactor>
</comment>
<dbReference type="PROSITE" id="PS01209">
    <property type="entry name" value="LDLRA_1"/>
    <property type="match status" value="1"/>
</dbReference>
<comment type="caution">
    <text evidence="7">Lacks conserved residue(s) required for the propagation of feature annotation.</text>
</comment>
<evidence type="ECO:0000256" key="4">
    <source>
        <dbReference type="ARBA" id="ARBA00023157"/>
    </source>
</evidence>
<evidence type="ECO:0000256" key="5">
    <source>
        <dbReference type="ARBA" id="ARBA00023180"/>
    </source>
</evidence>
<sequence>MVHFQASGPATTESMLAYKGTLKQLDEATFCFRLRIAQSRSTNSIFSYAVPDEGDEIHLSVNYKYQTLIFSCCDGLWEQETPMRISLREWLSICFSVNLKTWRWELVRNGEVKGGTLNITSAISPKIRSGGHLIIGQEQDSMRGGFNEFESLSGRLADLRLYDFILTTQQKMNYTMCTYFEEERPPIIDFANINVQYTAEKVTVSEITLSDTCNTNRNFDLVFPELRDFEAGWLLCNIAGGVLTLPTDSQYNEKLFNLSLPYAEACGDGFAETLWLGVKGDVATQKWLTHPESVPISYAKFDINKGLPIEEPELCMAFIGSKETVAEQYGLWVPSDCQLEMCPACHFDKVVIIRMRGLCEQSEFDRDYFLSHDQDSLSFTGVYYSEILKMPPDQNVVNSDYGYWILKRLDKPHVVAILPMMSPIHYPIGLNTWSVANDVCGQEKINLMMTSCQDYKFSCSDGTCINLQQRCDLETDCPDGTDEVGCYFLTLPKGYDGLIPPSRPDRSQPIKVYLYITLLSVRKIDLTNFRFVCELEVQLRWIDDRLIYHHLNFAETLNVVNNEDLMPWIPKMEFLGDGDTSSLIETRRSSLRIRRYSNPLPDNDENIYEGKSIQVLRER</sequence>
<evidence type="ECO:0000256" key="3">
    <source>
        <dbReference type="ARBA" id="ARBA00022837"/>
    </source>
</evidence>
<dbReference type="PRINTS" id="PR00895">
    <property type="entry name" value="PENTAXIN"/>
</dbReference>
<dbReference type="PROSITE" id="PS51828">
    <property type="entry name" value="PTX_2"/>
    <property type="match status" value="1"/>
</dbReference>
<feature type="disulfide bond" evidence="6">
    <location>
        <begin position="452"/>
        <end position="464"/>
    </location>
</feature>
<name>A0AAN8XHV8_HALRR</name>
<dbReference type="InterPro" id="IPR006202">
    <property type="entry name" value="Neur_chan_lig-bd"/>
</dbReference>
<dbReference type="PANTHER" id="PTHR19277:SF161">
    <property type="entry name" value="LAMININ G DOMAIN-CONTAINING PROTEIN"/>
    <property type="match status" value="1"/>
</dbReference>
<feature type="disulfide bond" evidence="6">
    <location>
        <begin position="471"/>
        <end position="486"/>
    </location>
</feature>
<dbReference type="SUPFAM" id="SSF63712">
    <property type="entry name" value="Nicotinic receptor ligand binding domain-like"/>
    <property type="match status" value="1"/>
</dbReference>
<evidence type="ECO:0000256" key="7">
    <source>
        <dbReference type="PROSITE-ProRule" id="PRU01172"/>
    </source>
</evidence>
<feature type="disulfide bond" evidence="6">
    <location>
        <begin position="459"/>
        <end position="477"/>
    </location>
</feature>
<dbReference type="InterPro" id="IPR051360">
    <property type="entry name" value="Neuronal_Pentraxin_Related"/>
</dbReference>
<protein>
    <recommendedName>
        <fullName evidence="8">Pentraxin (PTX) domain-containing protein</fullName>
    </recommendedName>
</protein>
<proteinExistence type="predicted"/>
<dbReference type="Gene3D" id="2.60.120.200">
    <property type="match status" value="1"/>
</dbReference>
<dbReference type="SMART" id="SM00159">
    <property type="entry name" value="PTX"/>
    <property type="match status" value="1"/>
</dbReference>